<accession>A0AAW2Q1A9</accession>
<dbReference type="PANTHER" id="PTHR11439:SF503">
    <property type="entry name" value="CYSTEINE-RICH RLK (RECEPTOR-LIKE PROTEIN KINASE) 8"/>
    <property type="match status" value="1"/>
</dbReference>
<proteinExistence type="predicted"/>
<dbReference type="PANTHER" id="PTHR11439">
    <property type="entry name" value="GAG-POL-RELATED RETROTRANSPOSON"/>
    <property type="match status" value="1"/>
</dbReference>
<reference evidence="2" key="1">
    <citation type="submission" date="2020-06" db="EMBL/GenBank/DDBJ databases">
        <authorList>
            <person name="Li T."/>
            <person name="Hu X."/>
            <person name="Zhang T."/>
            <person name="Song X."/>
            <person name="Zhang H."/>
            <person name="Dai N."/>
            <person name="Sheng W."/>
            <person name="Hou X."/>
            <person name="Wei L."/>
        </authorList>
    </citation>
    <scope>NUCLEOTIDE SEQUENCE</scope>
    <source>
        <strain evidence="2">G02</strain>
        <tissue evidence="2">Leaf</tissue>
    </source>
</reference>
<name>A0AAW2Q1A9_SESRA</name>
<organism evidence="2">
    <name type="scientific">Sesamum radiatum</name>
    <name type="common">Black benniseed</name>
    <dbReference type="NCBI Taxonomy" id="300843"/>
    <lineage>
        <taxon>Eukaryota</taxon>
        <taxon>Viridiplantae</taxon>
        <taxon>Streptophyta</taxon>
        <taxon>Embryophyta</taxon>
        <taxon>Tracheophyta</taxon>
        <taxon>Spermatophyta</taxon>
        <taxon>Magnoliopsida</taxon>
        <taxon>eudicotyledons</taxon>
        <taxon>Gunneridae</taxon>
        <taxon>Pentapetalae</taxon>
        <taxon>asterids</taxon>
        <taxon>lamiids</taxon>
        <taxon>Lamiales</taxon>
        <taxon>Pedaliaceae</taxon>
        <taxon>Sesamum</taxon>
    </lineage>
</organism>
<keyword evidence="1" id="KW-0732">Signal</keyword>
<evidence type="ECO:0000256" key="1">
    <source>
        <dbReference type="SAM" id="SignalP"/>
    </source>
</evidence>
<reference evidence="2" key="2">
    <citation type="journal article" date="2024" name="Plant">
        <title>Genomic evolution and insights into agronomic trait innovations of Sesamum species.</title>
        <authorList>
            <person name="Miao H."/>
            <person name="Wang L."/>
            <person name="Qu L."/>
            <person name="Liu H."/>
            <person name="Sun Y."/>
            <person name="Le M."/>
            <person name="Wang Q."/>
            <person name="Wei S."/>
            <person name="Zheng Y."/>
            <person name="Lin W."/>
            <person name="Duan Y."/>
            <person name="Cao H."/>
            <person name="Xiong S."/>
            <person name="Wang X."/>
            <person name="Wei L."/>
            <person name="Li C."/>
            <person name="Ma Q."/>
            <person name="Ju M."/>
            <person name="Zhao R."/>
            <person name="Li G."/>
            <person name="Mu C."/>
            <person name="Tian Q."/>
            <person name="Mei H."/>
            <person name="Zhang T."/>
            <person name="Gao T."/>
            <person name="Zhang H."/>
        </authorList>
    </citation>
    <scope>NUCLEOTIDE SEQUENCE</scope>
    <source>
        <strain evidence="2">G02</strain>
    </source>
</reference>
<evidence type="ECO:0000313" key="2">
    <source>
        <dbReference type="EMBL" id="KAL0361586.1"/>
    </source>
</evidence>
<gene>
    <name evidence="2" type="ORF">Sradi_3843100</name>
</gene>
<dbReference type="CDD" id="cd09272">
    <property type="entry name" value="RNase_HI_RT_Ty1"/>
    <property type="match status" value="1"/>
</dbReference>
<feature type="chain" id="PRO_5043733059" evidence="1">
    <location>
        <begin position="24"/>
        <end position="147"/>
    </location>
</feature>
<comment type="caution">
    <text evidence="2">The sequence shown here is derived from an EMBL/GenBank/DDBJ whole genome shotgun (WGS) entry which is preliminary data.</text>
</comment>
<feature type="signal peptide" evidence="1">
    <location>
        <begin position="1"/>
        <end position="23"/>
    </location>
</feature>
<dbReference type="EMBL" id="JACGWJ010000016">
    <property type="protein sequence ID" value="KAL0361586.1"/>
    <property type="molecule type" value="Genomic_DNA"/>
</dbReference>
<sequence length="147" mass="16426">MYLTATRLGILTVVSILSRFMHCASELHLKTVKTVLRYVKGTSDFGVKFTRSKEFKLVGFSDSDWGGSIDDMRSTSGYCFTLGFGFFSLSSKKQEIVAQSIAEAEFIAATATVNQALWLRKIFLDLDLEQKENIEILVDNQAASYLS</sequence>
<dbReference type="AlphaFoldDB" id="A0AAW2Q1A9"/>
<protein>
    <submittedName>
        <fullName evidence="2">Retrovirus-related Pol polyprotein from transposon TNT 1-94</fullName>
    </submittedName>
</protein>